<feature type="region of interest" description="Disordered" evidence="1">
    <location>
        <begin position="151"/>
        <end position="173"/>
    </location>
</feature>
<protein>
    <recommendedName>
        <fullName evidence="3">NlpC/P60 domain-containing protein</fullName>
    </recommendedName>
</protein>
<organism evidence="2">
    <name type="scientific">uncultured Gemmatimonadota bacterium</name>
    <dbReference type="NCBI Taxonomy" id="203437"/>
    <lineage>
        <taxon>Bacteria</taxon>
        <taxon>Pseudomonadati</taxon>
        <taxon>Gemmatimonadota</taxon>
        <taxon>environmental samples</taxon>
    </lineage>
</organism>
<name>A0A6J4L6G4_9BACT</name>
<feature type="compositionally biased region" description="Basic and acidic residues" evidence="1">
    <location>
        <begin position="162"/>
        <end position="173"/>
    </location>
</feature>
<dbReference type="SUPFAM" id="SSF54001">
    <property type="entry name" value="Cysteine proteinases"/>
    <property type="match status" value="1"/>
</dbReference>
<feature type="compositionally biased region" description="Polar residues" evidence="1">
    <location>
        <begin position="152"/>
        <end position="161"/>
    </location>
</feature>
<evidence type="ECO:0000256" key="1">
    <source>
        <dbReference type="SAM" id="MobiDB-lite"/>
    </source>
</evidence>
<evidence type="ECO:0000313" key="2">
    <source>
        <dbReference type="EMBL" id="CAA9324208.1"/>
    </source>
</evidence>
<feature type="region of interest" description="Disordered" evidence="1">
    <location>
        <begin position="464"/>
        <end position="503"/>
    </location>
</feature>
<dbReference type="Gene3D" id="3.90.1720.10">
    <property type="entry name" value="endopeptidase domain like (from Nostoc punctiforme)"/>
    <property type="match status" value="1"/>
</dbReference>
<dbReference type="EMBL" id="CADCTW010000097">
    <property type="protein sequence ID" value="CAA9324208.1"/>
    <property type="molecule type" value="Genomic_DNA"/>
</dbReference>
<accession>A0A6J4L6G4</accession>
<sequence length="625" mass="67255">MPAAGLAPFELSEIVLDGRALDLAITGRVTSVAPKRTISGASTVVVTVADRDGVVQRSGILDRAADLKLPADDGTPLWFRLASDATDEEGLLTLTFESRVWARLAEKTRPRSMRREDVTAAEFLLALVREVKAERIPFICRRLHVRQRVAEVNSTEATSPSQRRDRGRDRGLADDARVTVKGKAATSQQRRVIAGCLEEANRLGASPFVMVAVVMCITQESGAGALANVTTGNDDVGIYQQGRNWISVKGSKDPEASTKAFLVTGPTSWQKVHGSIKTRSGDRESMLKRVQGSVGGYAPWEAEAKRIVAAFGVGPRGADGPGGIPSDGDREPDVEDYRFRRGQGGERESTTACGLRLAEERNWRFFESGGAIYFDSDETLMRSRPRMTVTPTTVGLVSLPSHSRDVGHKVQQITFKYRAIGWGAPPGSVVLLEGWGAAKDGRWLVEEISKDDVRSLTATVTLTRAQRAKLEPPAEQKQSAASGPQGGGSQGARGARSRGSQRDRIVAAAKATLTSKTGFSRYSLTGALTSDPTPRAPARTDCSQWIRAIYLQAGAPDPGTYTGAMLGRGRATSSPRPGDILVGTSHCELFIGDGKTIGHGSAPIDYSTVAYWRARGLTFRTYLDD</sequence>
<gene>
    <name evidence="2" type="ORF">AVDCRST_MAG68-2141</name>
</gene>
<dbReference type="AlphaFoldDB" id="A0A6J4L6G4"/>
<dbReference type="InterPro" id="IPR038765">
    <property type="entry name" value="Papain-like_cys_pep_sf"/>
</dbReference>
<proteinExistence type="predicted"/>
<reference evidence="2" key="1">
    <citation type="submission" date="2020-02" db="EMBL/GenBank/DDBJ databases">
        <authorList>
            <person name="Meier V. D."/>
        </authorList>
    </citation>
    <scope>NUCLEOTIDE SEQUENCE</scope>
    <source>
        <strain evidence="2">AVDCRST_MAG68</strain>
    </source>
</reference>
<evidence type="ECO:0008006" key="3">
    <source>
        <dbReference type="Google" id="ProtNLM"/>
    </source>
</evidence>